<dbReference type="AlphaFoldDB" id="A0A1B7NK75"/>
<protein>
    <submittedName>
        <fullName evidence="1">Uncharacterized protein</fullName>
    </submittedName>
</protein>
<sequence>IHHESQLLVININKHDEYYIKKILNEKIRYYQKYYLIK</sequence>
<dbReference type="Proteomes" id="UP000091918">
    <property type="component" value="Unassembled WGS sequence"/>
</dbReference>
<dbReference type="EMBL" id="LGUA01003031">
    <property type="protein sequence ID" value="OAX77213.1"/>
    <property type="molecule type" value="Genomic_DNA"/>
</dbReference>
<evidence type="ECO:0000313" key="2">
    <source>
        <dbReference type="Proteomes" id="UP000091918"/>
    </source>
</evidence>
<gene>
    <name evidence="1" type="ORF">ACJ72_08491</name>
</gene>
<reference evidence="1 2" key="1">
    <citation type="submission" date="2015-07" db="EMBL/GenBank/DDBJ databases">
        <title>Emmonsia species relationships and genome sequence.</title>
        <authorList>
            <person name="Cuomo C.A."/>
            <person name="Schwartz I.S."/>
            <person name="Kenyon C."/>
            <person name="de Hoog G.S."/>
            <person name="Govender N.P."/>
            <person name="Botha A."/>
            <person name="Moreno L."/>
            <person name="de Vries M."/>
            <person name="Munoz J.F."/>
            <person name="Stielow J.B."/>
        </authorList>
    </citation>
    <scope>NUCLEOTIDE SEQUENCE [LARGE SCALE GENOMIC DNA]</scope>
    <source>
        <strain evidence="1 2">CBS 136260</strain>
    </source>
</reference>
<evidence type="ECO:0000313" key="1">
    <source>
        <dbReference type="EMBL" id="OAX77213.1"/>
    </source>
</evidence>
<name>A0A1B7NK75_9EURO</name>
<keyword evidence="2" id="KW-1185">Reference proteome</keyword>
<accession>A0A1B7NK75</accession>
<proteinExistence type="predicted"/>
<comment type="caution">
    <text evidence="1">The sequence shown here is derived from an EMBL/GenBank/DDBJ whole genome shotgun (WGS) entry which is preliminary data.</text>
</comment>
<feature type="non-terminal residue" evidence="1">
    <location>
        <position position="1"/>
    </location>
</feature>
<organism evidence="1 2">
    <name type="scientific">Emergomyces africanus</name>
    <dbReference type="NCBI Taxonomy" id="1955775"/>
    <lineage>
        <taxon>Eukaryota</taxon>
        <taxon>Fungi</taxon>
        <taxon>Dikarya</taxon>
        <taxon>Ascomycota</taxon>
        <taxon>Pezizomycotina</taxon>
        <taxon>Eurotiomycetes</taxon>
        <taxon>Eurotiomycetidae</taxon>
        <taxon>Onygenales</taxon>
        <taxon>Ajellomycetaceae</taxon>
        <taxon>Emergomyces</taxon>
    </lineage>
</organism>